<dbReference type="PRINTS" id="PR00081">
    <property type="entry name" value="GDHRDH"/>
</dbReference>
<proteinExistence type="inferred from homology"/>
<dbReference type="Proteomes" id="UP000445582">
    <property type="component" value="Unassembled WGS sequence"/>
</dbReference>
<dbReference type="Pfam" id="PF13561">
    <property type="entry name" value="adh_short_C2"/>
    <property type="match status" value="1"/>
</dbReference>
<dbReference type="SUPFAM" id="SSF51735">
    <property type="entry name" value="NAD(P)-binding Rossmann-fold domains"/>
    <property type="match status" value="1"/>
</dbReference>
<dbReference type="PANTHER" id="PTHR42760:SF133">
    <property type="entry name" value="3-OXOACYL-[ACYL-CARRIER-PROTEIN] REDUCTASE"/>
    <property type="match status" value="1"/>
</dbReference>
<evidence type="ECO:0000256" key="2">
    <source>
        <dbReference type="ARBA" id="ARBA00023002"/>
    </source>
</evidence>
<keyword evidence="4" id="KW-1185">Reference proteome</keyword>
<dbReference type="GO" id="GO:0016616">
    <property type="term" value="F:oxidoreductase activity, acting on the CH-OH group of donors, NAD or NADP as acceptor"/>
    <property type="evidence" value="ECO:0007669"/>
    <property type="project" value="TreeGrafter"/>
</dbReference>
<evidence type="ECO:0000313" key="4">
    <source>
        <dbReference type="Proteomes" id="UP000445582"/>
    </source>
</evidence>
<name>A0A844YHC3_9SPHN</name>
<evidence type="ECO:0000256" key="1">
    <source>
        <dbReference type="ARBA" id="ARBA00006484"/>
    </source>
</evidence>
<dbReference type="InterPro" id="IPR036291">
    <property type="entry name" value="NAD(P)-bd_dom_sf"/>
</dbReference>
<organism evidence="3 4">
    <name type="scientific">Qipengyuania oceanensis</name>
    <dbReference type="NCBI Taxonomy" id="1463597"/>
    <lineage>
        <taxon>Bacteria</taxon>
        <taxon>Pseudomonadati</taxon>
        <taxon>Pseudomonadota</taxon>
        <taxon>Alphaproteobacteria</taxon>
        <taxon>Sphingomonadales</taxon>
        <taxon>Erythrobacteraceae</taxon>
        <taxon>Qipengyuania</taxon>
    </lineage>
</organism>
<dbReference type="PANTHER" id="PTHR42760">
    <property type="entry name" value="SHORT-CHAIN DEHYDROGENASES/REDUCTASES FAMILY MEMBER"/>
    <property type="match status" value="1"/>
</dbReference>
<gene>
    <name evidence="3" type="ORF">GRI48_08825</name>
</gene>
<dbReference type="InterPro" id="IPR002347">
    <property type="entry name" value="SDR_fam"/>
</dbReference>
<protein>
    <submittedName>
        <fullName evidence="3">SDR family oxidoreductase</fullName>
    </submittedName>
</protein>
<accession>A0A844YHC3</accession>
<evidence type="ECO:0000313" key="3">
    <source>
        <dbReference type="EMBL" id="MXO63113.1"/>
    </source>
</evidence>
<dbReference type="EMBL" id="WTYN01000001">
    <property type="protein sequence ID" value="MXO63113.1"/>
    <property type="molecule type" value="Genomic_DNA"/>
</dbReference>
<comment type="similarity">
    <text evidence="1">Belongs to the short-chain dehydrogenases/reductases (SDR) family.</text>
</comment>
<dbReference type="AlphaFoldDB" id="A0A844YHC3"/>
<sequence length="275" mass="29302">MRERQGAKLTTSRFDLSAKTIALTGAAGIIGSSALRAFAEQAATIIAIDQNSAALDAAIARLPDTLQGQVTAITIDLTDDAAVADCVGSLENEDRLPDCLFNNIAGKTENIFAPFEEFPLDEWNEVMAINLTTAVITSQKFGARMVERGRGLIVNTLSIYGISAPDQRIYAGSEYEGRAINAPAVYSASKAGLWGLTQYLATYWGHRGVRVNAVTPGGVFSGQNDVFVNSYSRRVPLGRMARPEEIAGAMAFLASDAASYINGQNIVVDGGLTTW</sequence>
<reference evidence="3 4" key="1">
    <citation type="submission" date="2019-12" db="EMBL/GenBank/DDBJ databases">
        <title>Genomic-based taxomic classification of the family Erythrobacteraceae.</title>
        <authorList>
            <person name="Xu L."/>
        </authorList>
    </citation>
    <scope>NUCLEOTIDE SEQUENCE [LARGE SCALE GENOMIC DNA]</scope>
    <source>
        <strain evidence="3 4">MCCC 1A09965</strain>
    </source>
</reference>
<comment type="caution">
    <text evidence="3">The sequence shown here is derived from an EMBL/GenBank/DDBJ whole genome shotgun (WGS) entry which is preliminary data.</text>
</comment>
<dbReference type="Gene3D" id="3.40.50.720">
    <property type="entry name" value="NAD(P)-binding Rossmann-like Domain"/>
    <property type="match status" value="1"/>
</dbReference>
<keyword evidence="2" id="KW-0560">Oxidoreductase</keyword>